<feature type="transmembrane region" description="Helical" evidence="12">
    <location>
        <begin position="6"/>
        <end position="25"/>
    </location>
</feature>
<dbReference type="GO" id="GO:0016020">
    <property type="term" value="C:membrane"/>
    <property type="evidence" value="ECO:0007669"/>
    <property type="project" value="UniProtKB-SubCell"/>
</dbReference>
<organism evidence="14 15">
    <name type="scientific">Reichenbachiella agariperforans</name>
    <dbReference type="NCBI Taxonomy" id="156994"/>
    <lineage>
        <taxon>Bacteria</taxon>
        <taxon>Pseudomonadati</taxon>
        <taxon>Bacteroidota</taxon>
        <taxon>Cytophagia</taxon>
        <taxon>Cytophagales</taxon>
        <taxon>Reichenbachiellaceae</taxon>
        <taxon>Reichenbachiella</taxon>
    </lineage>
</organism>
<evidence type="ECO:0000256" key="10">
    <source>
        <dbReference type="ARBA" id="ARBA00023136"/>
    </source>
</evidence>
<keyword evidence="8" id="KW-0408">Iron</keyword>
<evidence type="ECO:0000256" key="1">
    <source>
        <dbReference type="ARBA" id="ARBA00004141"/>
    </source>
</evidence>
<evidence type="ECO:0000256" key="7">
    <source>
        <dbReference type="ARBA" id="ARBA00023002"/>
    </source>
</evidence>
<proteinExistence type="inferred from homology"/>
<dbReference type="InterPro" id="IPR005804">
    <property type="entry name" value="FA_desaturase_dom"/>
</dbReference>
<feature type="transmembrane region" description="Helical" evidence="12">
    <location>
        <begin position="157"/>
        <end position="178"/>
    </location>
</feature>
<dbReference type="GO" id="GO:0016717">
    <property type="term" value="F:oxidoreductase activity, acting on paired donors, with oxidation of a pair of donors resulting in the reduction of molecular oxygen to two molecules of water"/>
    <property type="evidence" value="ECO:0007669"/>
    <property type="project" value="InterPro"/>
</dbReference>
<evidence type="ECO:0000313" key="15">
    <source>
        <dbReference type="Proteomes" id="UP000184474"/>
    </source>
</evidence>
<evidence type="ECO:0000256" key="3">
    <source>
        <dbReference type="ARBA" id="ARBA00022516"/>
    </source>
</evidence>
<evidence type="ECO:0000256" key="5">
    <source>
        <dbReference type="ARBA" id="ARBA00022832"/>
    </source>
</evidence>
<dbReference type="AlphaFoldDB" id="A0A1M6P2F4"/>
<dbReference type="CDD" id="cd03505">
    <property type="entry name" value="Delta9-FADS-like"/>
    <property type="match status" value="1"/>
</dbReference>
<comment type="similarity">
    <text evidence="2">Belongs to the fatty acid desaturase type 2 family.</text>
</comment>
<evidence type="ECO:0000313" key="14">
    <source>
        <dbReference type="EMBL" id="SHK02187.1"/>
    </source>
</evidence>
<protein>
    <submittedName>
        <fullName evidence="14">Stearoyl-CoA desaturase (Delta-9 desaturase)</fullName>
    </submittedName>
</protein>
<dbReference type="PANTHER" id="PTHR11351">
    <property type="entry name" value="ACYL-COA DESATURASE"/>
    <property type="match status" value="1"/>
</dbReference>
<keyword evidence="10 12" id="KW-0472">Membrane</keyword>
<accession>A0A1M6P2F4</accession>
<evidence type="ECO:0000256" key="9">
    <source>
        <dbReference type="ARBA" id="ARBA00023098"/>
    </source>
</evidence>
<evidence type="ECO:0000256" key="6">
    <source>
        <dbReference type="ARBA" id="ARBA00022989"/>
    </source>
</evidence>
<keyword evidence="11" id="KW-0275">Fatty acid biosynthesis</keyword>
<keyword evidence="15" id="KW-1185">Reference proteome</keyword>
<keyword evidence="9" id="KW-0443">Lipid metabolism</keyword>
<evidence type="ECO:0000256" key="4">
    <source>
        <dbReference type="ARBA" id="ARBA00022692"/>
    </source>
</evidence>
<evidence type="ECO:0000256" key="2">
    <source>
        <dbReference type="ARBA" id="ARBA00008749"/>
    </source>
</evidence>
<dbReference type="GO" id="GO:0006633">
    <property type="term" value="P:fatty acid biosynthetic process"/>
    <property type="evidence" value="ECO:0007669"/>
    <property type="project" value="UniProtKB-KW"/>
</dbReference>
<dbReference type="RefSeq" id="WP_073121588.1">
    <property type="nucleotide sequence ID" value="NZ_FRAA01000002.1"/>
</dbReference>
<evidence type="ECO:0000256" key="12">
    <source>
        <dbReference type="SAM" id="Phobius"/>
    </source>
</evidence>
<dbReference type="InterPro" id="IPR015876">
    <property type="entry name" value="Acyl-CoA_DS"/>
</dbReference>
<evidence type="ECO:0000256" key="8">
    <source>
        <dbReference type="ARBA" id="ARBA00023004"/>
    </source>
</evidence>
<comment type="subcellular location">
    <subcellularLocation>
        <location evidence="1">Membrane</location>
        <topology evidence="1">Multi-pass membrane protein</topology>
    </subcellularLocation>
</comment>
<keyword evidence="3" id="KW-0444">Lipid biosynthesis</keyword>
<sequence>MEILILMLVLWYGGLFFQTFFLHRYSAHQSFTMSKLGEKISFILTWAFQGSNYLSAYGYGVMHRMHHAYADTEKDVHSPKYDANLFAMMWRTKTTYSAITNKEIEIESRFTDGVPEWPAFDKFARSWFSRIAWSVFYVGYFYMFATAWWQWLALPVAFLMAPIHGAIINWFAHIYGYVNFKVGDTSKNMLPVDFLMMGESYHNNHHKHGNRANFGGVRWHEVDPTYVVMWILDKLGMIHIKRLEVSVKKEDIKKAA</sequence>
<keyword evidence="4 12" id="KW-0812">Transmembrane</keyword>
<feature type="transmembrane region" description="Helical" evidence="12">
    <location>
        <begin position="131"/>
        <end position="151"/>
    </location>
</feature>
<reference evidence="15" key="1">
    <citation type="submission" date="2016-11" db="EMBL/GenBank/DDBJ databases">
        <authorList>
            <person name="Varghese N."/>
            <person name="Submissions S."/>
        </authorList>
    </citation>
    <scope>NUCLEOTIDE SEQUENCE [LARGE SCALE GENOMIC DNA]</scope>
    <source>
        <strain evidence="15">DSM 26134</strain>
    </source>
</reference>
<dbReference type="EMBL" id="FRAA01000002">
    <property type="protein sequence ID" value="SHK02187.1"/>
    <property type="molecule type" value="Genomic_DNA"/>
</dbReference>
<evidence type="ECO:0000256" key="11">
    <source>
        <dbReference type="ARBA" id="ARBA00023160"/>
    </source>
</evidence>
<dbReference type="PANTHER" id="PTHR11351:SF31">
    <property type="entry name" value="DESATURASE 1, ISOFORM A-RELATED"/>
    <property type="match status" value="1"/>
</dbReference>
<keyword evidence="5" id="KW-0276">Fatty acid metabolism</keyword>
<gene>
    <name evidence="14" type="ORF">SAMN04488028_102521</name>
</gene>
<dbReference type="Pfam" id="PF00487">
    <property type="entry name" value="FA_desaturase"/>
    <property type="match status" value="1"/>
</dbReference>
<keyword evidence="6 12" id="KW-1133">Transmembrane helix</keyword>
<feature type="domain" description="Fatty acid desaturase" evidence="13">
    <location>
        <begin position="6"/>
        <end position="226"/>
    </location>
</feature>
<evidence type="ECO:0000259" key="13">
    <source>
        <dbReference type="Pfam" id="PF00487"/>
    </source>
</evidence>
<dbReference type="STRING" id="156994.SAMN04488028_102521"/>
<name>A0A1M6P2F4_REIAG</name>
<dbReference type="Proteomes" id="UP000184474">
    <property type="component" value="Unassembled WGS sequence"/>
</dbReference>
<keyword evidence="7" id="KW-0560">Oxidoreductase</keyword>